<feature type="compositionally biased region" description="Low complexity" evidence="2">
    <location>
        <begin position="550"/>
        <end position="560"/>
    </location>
</feature>
<name>A0A917HQH0_9BACL</name>
<gene>
    <name evidence="5" type="ORF">GCM10010918_50170</name>
</gene>
<evidence type="ECO:0000313" key="6">
    <source>
        <dbReference type="Proteomes" id="UP000600247"/>
    </source>
</evidence>
<feature type="compositionally biased region" description="Low complexity" evidence="2">
    <location>
        <begin position="569"/>
        <end position="579"/>
    </location>
</feature>
<proteinExistence type="predicted"/>
<dbReference type="PANTHER" id="PTHR41259">
    <property type="entry name" value="DOUBLE-STRAND BREAK REPAIR RAD50 ATPASE, PUTATIVE-RELATED"/>
    <property type="match status" value="1"/>
</dbReference>
<dbReference type="RefSeq" id="WP_188892431.1">
    <property type="nucleotide sequence ID" value="NZ_BMHY01000015.1"/>
</dbReference>
<dbReference type="Pfam" id="PF13476">
    <property type="entry name" value="AAA_23"/>
    <property type="match status" value="1"/>
</dbReference>
<dbReference type="InterPro" id="IPR038729">
    <property type="entry name" value="Rad50/SbcC_AAA"/>
</dbReference>
<keyword evidence="3" id="KW-0812">Transmembrane</keyword>
<sequence>MKLLEAQIDGFGQLQGLQCRLDSKSAIIYGLNEAGKSTLMGFIRTMLYGFARRNGPPADRQEPVNGGNHGGRLMFSDESGDVYIVERYASVNGGKPKLIALQTVEGAGAGEERWLTQEEWERRFLNGTSESTYRQLYAITLTELQQVGALAGDELGRYLYDAGWESGKAVGQAEKRLQQEMESLFKPRGVNQQMNRQLKSLEGTEAELRKQADAISGYNTLKRQLKQLNEELEELDERLPLKLEKVRLLAKANGVRPQWLERLELTRERESLAAAERITGEAEQRWLDLERERSRRQDGLEQYRRELELIESQRSGLQVDESLLGRMDEADALMLESERMTLLKEERIELASELRGDEEAIGRLIARIAPDWTEEELRAVKLTVADREHVRGVKQQEMERARQQERLQAERSHALEAERDAAHSLAEAEAMLAGAEQASQAGGAARGFIFVPQTSEALLMAWNDCEAALQDWELERLQSDAAPGPEAAARSEAGLLLWAAAAAAAGAAVALAVLAPGNGAAVLGAAAAAAMLAALAWWRGRSTQGGRYGAAGEAAGPRQSGQRRGRGSGQSRYSDSGGSNSRDGAAAARDIGERSKRLVTGREAAALRLRPAAQRVNAALAALLQAPAEAAAALLAAPGTSGAGMAAAPEQALAARHAREQLRAAVTARREALQRREQLQQSRLELGNRLQRLRAAAEERRAAVEEAARQREAAAGAWRGWLEALALPQAMSPDAALEVFELVEQALQRLAQRERRAAKYAAAGQQLAAFEAQAAELCASLPEAAKASPPLSLRLLQAELRRQETARQEAARLEERLAELNLAIRDASARIDSANAETADLVKQAGMETAAEFAAALSLRLRLSSIDADLNRLTIELTAGLSEQRFTELNSLLQSHDEAELIELHAEAVESYDHSERMKAEKLDARGRMRQQLEQLLQEDEGRKLLADKEMTIAQLEQDGERYAVLAVSASLIRATKRIYEEERQPEVLRLASEYVRELTEGRYVRVMTTPGDPAIRLETADKRFVPTDRLSRGTAEQVYLAMRLALAEEAAHRQRLPMLLDDLFVNFDRPRLLAAAGLVQRLAQSRQMLLFTCHDHIRDLLTGLMPQAALIQLER</sequence>
<evidence type="ECO:0000313" key="5">
    <source>
        <dbReference type="EMBL" id="GGG86016.1"/>
    </source>
</evidence>
<accession>A0A917HQH0</accession>
<feature type="coiled-coil region" evidence="1">
    <location>
        <begin position="793"/>
        <end position="844"/>
    </location>
</feature>
<keyword evidence="1" id="KW-0175">Coiled coil</keyword>
<feature type="coiled-coil region" evidence="1">
    <location>
        <begin position="191"/>
        <end position="245"/>
    </location>
</feature>
<organism evidence="5 6">
    <name type="scientific">Paenibacillus radicis</name>
    <name type="common">ex Gao et al. 2016</name>
    <dbReference type="NCBI Taxonomy" id="1737354"/>
    <lineage>
        <taxon>Bacteria</taxon>
        <taxon>Bacillati</taxon>
        <taxon>Bacillota</taxon>
        <taxon>Bacilli</taxon>
        <taxon>Bacillales</taxon>
        <taxon>Paenibacillaceae</taxon>
        <taxon>Paenibacillus</taxon>
    </lineage>
</organism>
<protein>
    <recommendedName>
        <fullName evidence="4">Rad50/SbcC-type AAA domain-containing protein</fullName>
    </recommendedName>
</protein>
<evidence type="ECO:0000256" key="1">
    <source>
        <dbReference type="SAM" id="Coils"/>
    </source>
</evidence>
<dbReference type="Proteomes" id="UP000600247">
    <property type="component" value="Unassembled WGS sequence"/>
</dbReference>
<dbReference type="Gene3D" id="3.40.50.300">
    <property type="entry name" value="P-loop containing nucleotide triphosphate hydrolases"/>
    <property type="match status" value="2"/>
</dbReference>
<evidence type="ECO:0000256" key="2">
    <source>
        <dbReference type="SAM" id="MobiDB-lite"/>
    </source>
</evidence>
<dbReference type="PANTHER" id="PTHR41259:SF1">
    <property type="entry name" value="DOUBLE-STRAND BREAK REPAIR RAD50 ATPASE, PUTATIVE-RELATED"/>
    <property type="match status" value="1"/>
</dbReference>
<feature type="transmembrane region" description="Helical" evidence="3">
    <location>
        <begin position="520"/>
        <end position="538"/>
    </location>
</feature>
<keyword evidence="3" id="KW-0472">Membrane</keyword>
<dbReference type="GO" id="GO:0016887">
    <property type="term" value="F:ATP hydrolysis activity"/>
    <property type="evidence" value="ECO:0007669"/>
    <property type="project" value="InterPro"/>
</dbReference>
<keyword evidence="6" id="KW-1185">Reference proteome</keyword>
<feature type="domain" description="Rad50/SbcC-type AAA" evidence="4">
    <location>
        <begin position="7"/>
        <end position="233"/>
    </location>
</feature>
<dbReference type="InterPro" id="IPR027417">
    <property type="entry name" value="P-loop_NTPase"/>
</dbReference>
<comment type="caution">
    <text evidence="5">The sequence shown here is derived from an EMBL/GenBank/DDBJ whole genome shotgun (WGS) entry which is preliminary data.</text>
</comment>
<feature type="coiled-coil region" evidence="1">
    <location>
        <begin position="662"/>
        <end position="714"/>
    </location>
</feature>
<reference evidence="5 6" key="1">
    <citation type="journal article" date="2014" name="Int. J. Syst. Evol. Microbiol.">
        <title>Complete genome sequence of Corynebacterium casei LMG S-19264T (=DSM 44701T), isolated from a smear-ripened cheese.</title>
        <authorList>
            <consortium name="US DOE Joint Genome Institute (JGI-PGF)"/>
            <person name="Walter F."/>
            <person name="Albersmeier A."/>
            <person name="Kalinowski J."/>
            <person name="Ruckert C."/>
        </authorList>
    </citation>
    <scope>NUCLEOTIDE SEQUENCE [LARGE SCALE GENOMIC DNA]</scope>
    <source>
        <strain evidence="5 6">CGMCC 1.15286</strain>
    </source>
</reference>
<dbReference type="GO" id="GO:0006302">
    <property type="term" value="P:double-strand break repair"/>
    <property type="evidence" value="ECO:0007669"/>
    <property type="project" value="InterPro"/>
</dbReference>
<dbReference type="EMBL" id="BMHY01000015">
    <property type="protein sequence ID" value="GGG86016.1"/>
    <property type="molecule type" value="Genomic_DNA"/>
</dbReference>
<dbReference type="SUPFAM" id="SSF52540">
    <property type="entry name" value="P-loop containing nucleoside triphosphate hydrolases"/>
    <property type="match status" value="1"/>
</dbReference>
<keyword evidence="3" id="KW-1133">Transmembrane helix</keyword>
<evidence type="ECO:0000259" key="4">
    <source>
        <dbReference type="Pfam" id="PF13476"/>
    </source>
</evidence>
<evidence type="ECO:0000256" key="3">
    <source>
        <dbReference type="SAM" id="Phobius"/>
    </source>
</evidence>
<feature type="transmembrane region" description="Helical" evidence="3">
    <location>
        <begin position="495"/>
        <end position="514"/>
    </location>
</feature>
<dbReference type="AlphaFoldDB" id="A0A917HQH0"/>
<feature type="region of interest" description="Disordered" evidence="2">
    <location>
        <begin position="547"/>
        <end position="593"/>
    </location>
</feature>